<evidence type="ECO:0000256" key="4">
    <source>
        <dbReference type="ARBA" id="ARBA00022553"/>
    </source>
</evidence>
<proteinExistence type="predicted"/>
<feature type="region of interest" description="Disordered" evidence="18">
    <location>
        <begin position="56"/>
        <end position="76"/>
    </location>
</feature>
<dbReference type="PROSITE" id="PS00108">
    <property type="entry name" value="PROTEIN_KINASE_ST"/>
    <property type="match status" value="1"/>
</dbReference>
<evidence type="ECO:0000259" key="19">
    <source>
        <dbReference type="PROSITE" id="PS50011"/>
    </source>
</evidence>
<dbReference type="Pfam" id="PF13855">
    <property type="entry name" value="LRR_8"/>
    <property type="match status" value="1"/>
</dbReference>
<evidence type="ECO:0000256" key="15">
    <source>
        <dbReference type="ARBA" id="ARBA00047899"/>
    </source>
</evidence>
<dbReference type="CDD" id="cd14066">
    <property type="entry name" value="STKc_IRAK"/>
    <property type="match status" value="1"/>
</dbReference>
<dbReference type="SUPFAM" id="SSF52058">
    <property type="entry name" value="L domain-like"/>
    <property type="match status" value="1"/>
</dbReference>
<name>A0AAV5FLT4_ELECO</name>
<reference evidence="20" key="2">
    <citation type="submission" date="2021-12" db="EMBL/GenBank/DDBJ databases">
        <title>Resequencing data analysis of finger millet.</title>
        <authorList>
            <person name="Hatakeyama M."/>
            <person name="Aluri S."/>
            <person name="Balachadran M.T."/>
            <person name="Sivarajan S.R."/>
            <person name="Poveda L."/>
            <person name="Shimizu-Inatsugi R."/>
            <person name="Schlapbach R."/>
            <person name="Sreeman S.M."/>
            <person name="Shimizu K.K."/>
        </authorList>
    </citation>
    <scope>NUCLEOTIDE SEQUENCE</scope>
</reference>
<dbReference type="InterPro" id="IPR001245">
    <property type="entry name" value="Ser-Thr/Tyr_kinase_cat_dom"/>
</dbReference>
<keyword evidence="11 17" id="KW-0067">ATP-binding</keyword>
<evidence type="ECO:0000256" key="16">
    <source>
        <dbReference type="ARBA" id="ARBA00048679"/>
    </source>
</evidence>
<dbReference type="InterPro" id="IPR024788">
    <property type="entry name" value="Malectin-like_Carb-bd_dom"/>
</dbReference>
<dbReference type="PROSITE" id="PS50011">
    <property type="entry name" value="PROTEIN_KINASE_DOM"/>
    <property type="match status" value="1"/>
</dbReference>
<dbReference type="InterPro" id="IPR017441">
    <property type="entry name" value="Protein_kinase_ATP_BS"/>
</dbReference>
<dbReference type="InterPro" id="IPR008271">
    <property type="entry name" value="Ser/Thr_kinase_AS"/>
</dbReference>
<dbReference type="Gene3D" id="1.10.510.10">
    <property type="entry name" value="Transferase(Phosphotransferase) domain 1"/>
    <property type="match status" value="1"/>
</dbReference>
<keyword evidence="8" id="KW-0677">Repeat</keyword>
<dbReference type="EMBL" id="BQKI01000088">
    <property type="protein sequence ID" value="GJN35236.1"/>
    <property type="molecule type" value="Genomic_DNA"/>
</dbReference>
<keyword evidence="5" id="KW-0433">Leucine-rich repeat</keyword>
<dbReference type="PANTHER" id="PTHR45631">
    <property type="entry name" value="OS07G0107800 PROTEIN-RELATED"/>
    <property type="match status" value="1"/>
</dbReference>
<dbReference type="Pfam" id="PF07714">
    <property type="entry name" value="PK_Tyr_Ser-Thr"/>
    <property type="match status" value="1"/>
</dbReference>
<evidence type="ECO:0000256" key="12">
    <source>
        <dbReference type="ARBA" id="ARBA00022989"/>
    </source>
</evidence>
<dbReference type="SUPFAM" id="SSF56112">
    <property type="entry name" value="Protein kinase-like (PK-like)"/>
    <property type="match status" value="1"/>
</dbReference>
<dbReference type="GO" id="GO:0005886">
    <property type="term" value="C:plasma membrane"/>
    <property type="evidence" value="ECO:0007669"/>
    <property type="project" value="UniProtKB-SubCell"/>
</dbReference>
<accession>A0AAV5FLT4</accession>
<comment type="catalytic activity">
    <reaction evidence="15">
        <text>L-threonyl-[protein] + ATP = O-phospho-L-threonyl-[protein] + ADP + H(+)</text>
        <dbReference type="Rhea" id="RHEA:46608"/>
        <dbReference type="Rhea" id="RHEA-COMP:11060"/>
        <dbReference type="Rhea" id="RHEA-COMP:11605"/>
        <dbReference type="ChEBI" id="CHEBI:15378"/>
        <dbReference type="ChEBI" id="CHEBI:30013"/>
        <dbReference type="ChEBI" id="CHEBI:30616"/>
        <dbReference type="ChEBI" id="CHEBI:61977"/>
        <dbReference type="ChEBI" id="CHEBI:456216"/>
        <dbReference type="EC" id="2.7.11.1"/>
    </reaction>
</comment>
<reference evidence="20" key="1">
    <citation type="journal article" date="2018" name="DNA Res.">
        <title>Multiple hybrid de novo genome assembly of finger millet, an orphan allotetraploid crop.</title>
        <authorList>
            <person name="Hatakeyama M."/>
            <person name="Aluri S."/>
            <person name="Balachadran M.T."/>
            <person name="Sivarajan S.R."/>
            <person name="Patrignani A."/>
            <person name="Gruter S."/>
            <person name="Poveda L."/>
            <person name="Shimizu-Inatsugi R."/>
            <person name="Baeten J."/>
            <person name="Francoijs K.J."/>
            <person name="Nataraja K.N."/>
            <person name="Reddy Y.A.N."/>
            <person name="Phadnis S."/>
            <person name="Ravikumar R.L."/>
            <person name="Schlapbach R."/>
            <person name="Sreeman S.M."/>
            <person name="Shimizu K.K."/>
        </authorList>
    </citation>
    <scope>NUCLEOTIDE SEQUENCE</scope>
</reference>
<evidence type="ECO:0000256" key="17">
    <source>
        <dbReference type="PROSITE-ProRule" id="PRU10141"/>
    </source>
</evidence>
<feature type="binding site" evidence="17">
    <location>
        <position position="514"/>
    </location>
    <ligand>
        <name>ATP</name>
        <dbReference type="ChEBI" id="CHEBI:30616"/>
    </ligand>
</feature>
<evidence type="ECO:0000256" key="14">
    <source>
        <dbReference type="ARBA" id="ARBA00023170"/>
    </source>
</evidence>
<comment type="subcellular location">
    <subcellularLocation>
        <location evidence="1">Cell membrane</location>
        <topology evidence="1">Single-pass membrane protein</topology>
    </subcellularLocation>
</comment>
<comment type="caution">
    <text evidence="20">The sequence shown here is derived from an EMBL/GenBank/DDBJ whole genome shotgun (WGS) entry which is preliminary data.</text>
</comment>
<dbReference type="Gene3D" id="3.80.10.10">
    <property type="entry name" value="Ribonuclease Inhibitor"/>
    <property type="match status" value="1"/>
</dbReference>
<sequence length="823" mass="91635">MKSSITMNKARKQKKKAIARRAHGRRNHGPRPWLTPRPLHLEEARLPLCLEEARSLPSDEGRGADPSTTSREEDIGRCLEERGDARCRATRGGNCRILPPFERISRPQVWICPWWRLARTRGLGKVVVDPCGSLCTAAVPSPRDVIDPYPFDPFDRLWQSYGDVEEWTNITTSTAVDVSNISSFDTSSKILWSAATPVNRTQIDFTWSPDSFVNNDNTTYLLLLYFAELQRLSSNALREFDILVDNATWNGSQRYTPKYLSAELVKKMVQGSSQHTVSLVATTDATLPPILNAFEIYSVLPMTELATNDADVKAMMTIRTKYALKKNWMGDPCVPKAFARDDLNCSYTSSGPASITALRLSSSGLSGDIDASFGDLRYLQHLDLSNNSLSGLVPDFLAQMPSLTFMTDNNANLCGDGVYLRDSEQETQQDTCYCNSCSSNGSNSTICGGIYVSWTANNASLRDPSAKSNVYENRQFTYKELKLMTANFKEEIGRGGFGSVFLGHLENGSPVAVKMCSKTTSQGDKEFSTEAQHLTRIHHRNLVSMIGYCKEKKHLGLIYEYMHGGNLDDRLKGKSSASTPLTWHQRLKIALDSAHGLEYLHKACQPPLIHRDVKTTNILLSADLEAKISDFGLMKVFADEFRTHITTQPAGTLGYLDPEYYNTSRLSEKSDVYSFGIVLLELITGQPPAVPISDTESIHIPRWVREKLSVGEIESIADRRMGGEYDVNSVWKVAELALQCIERPSHERPTMTEVVLEVKESLAPELLHSMGYYSSAPSSTVDLSATSIDMRSDAQASDARQDTMFELEKLGDGSVTRMEPAPR</sequence>
<evidence type="ECO:0000256" key="10">
    <source>
        <dbReference type="ARBA" id="ARBA00022777"/>
    </source>
</evidence>
<keyword evidence="7" id="KW-0812">Transmembrane</keyword>
<evidence type="ECO:0000256" key="7">
    <source>
        <dbReference type="ARBA" id="ARBA00022692"/>
    </source>
</evidence>
<feature type="compositionally biased region" description="Basic residues" evidence="18">
    <location>
        <begin position="9"/>
        <end position="29"/>
    </location>
</feature>
<dbReference type="EC" id="2.7.11.1" evidence="2"/>
<dbReference type="Gene3D" id="3.30.200.20">
    <property type="entry name" value="Phosphorylase Kinase, domain 1"/>
    <property type="match status" value="1"/>
</dbReference>
<dbReference type="GO" id="GO:0004674">
    <property type="term" value="F:protein serine/threonine kinase activity"/>
    <property type="evidence" value="ECO:0007669"/>
    <property type="project" value="UniProtKB-KW"/>
</dbReference>
<evidence type="ECO:0000256" key="3">
    <source>
        <dbReference type="ARBA" id="ARBA00022527"/>
    </source>
</evidence>
<comment type="catalytic activity">
    <reaction evidence="16">
        <text>L-seryl-[protein] + ATP = O-phospho-L-seryl-[protein] + ADP + H(+)</text>
        <dbReference type="Rhea" id="RHEA:17989"/>
        <dbReference type="Rhea" id="RHEA-COMP:9863"/>
        <dbReference type="Rhea" id="RHEA-COMP:11604"/>
        <dbReference type="ChEBI" id="CHEBI:15378"/>
        <dbReference type="ChEBI" id="CHEBI:29999"/>
        <dbReference type="ChEBI" id="CHEBI:30616"/>
        <dbReference type="ChEBI" id="CHEBI:83421"/>
        <dbReference type="ChEBI" id="CHEBI:456216"/>
        <dbReference type="EC" id="2.7.11.1"/>
    </reaction>
</comment>
<keyword evidence="9 17" id="KW-0547">Nucleotide-binding</keyword>
<evidence type="ECO:0000256" key="9">
    <source>
        <dbReference type="ARBA" id="ARBA00022741"/>
    </source>
</evidence>
<evidence type="ECO:0000256" key="5">
    <source>
        <dbReference type="ARBA" id="ARBA00022614"/>
    </source>
</evidence>
<dbReference type="InterPro" id="IPR011009">
    <property type="entry name" value="Kinase-like_dom_sf"/>
</dbReference>
<keyword evidence="4" id="KW-0597">Phosphoprotein</keyword>
<keyword evidence="21" id="KW-1185">Reference proteome</keyword>
<dbReference type="FunFam" id="1.10.510.10:FF:000146">
    <property type="entry name" value="LRR receptor-like serine/threonine-protein kinase IOS1"/>
    <property type="match status" value="1"/>
</dbReference>
<gene>
    <name evidence="20" type="primary">gb23986</name>
    <name evidence="20" type="ORF">PR202_gb23986</name>
</gene>
<keyword evidence="3" id="KW-0723">Serine/threonine-protein kinase</keyword>
<evidence type="ECO:0000256" key="2">
    <source>
        <dbReference type="ARBA" id="ARBA00012513"/>
    </source>
</evidence>
<evidence type="ECO:0000256" key="8">
    <source>
        <dbReference type="ARBA" id="ARBA00022737"/>
    </source>
</evidence>
<evidence type="ECO:0000313" key="21">
    <source>
        <dbReference type="Proteomes" id="UP001054889"/>
    </source>
</evidence>
<evidence type="ECO:0000313" key="20">
    <source>
        <dbReference type="EMBL" id="GJN35236.1"/>
    </source>
</evidence>
<keyword evidence="6" id="KW-0808">Transferase</keyword>
<dbReference type="PROSITE" id="PS00107">
    <property type="entry name" value="PROTEIN_KINASE_ATP"/>
    <property type="match status" value="1"/>
</dbReference>
<dbReference type="InterPro" id="IPR032675">
    <property type="entry name" value="LRR_dom_sf"/>
</dbReference>
<evidence type="ECO:0000256" key="11">
    <source>
        <dbReference type="ARBA" id="ARBA00022840"/>
    </source>
</evidence>
<evidence type="ECO:0000256" key="13">
    <source>
        <dbReference type="ARBA" id="ARBA00023136"/>
    </source>
</evidence>
<keyword evidence="12" id="KW-1133">Transmembrane helix</keyword>
<dbReference type="PANTHER" id="PTHR45631:SF8">
    <property type="entry name" value="OS12G0567500 PROTEIN"/>
    <property type="match status" value="1"/>
</dbReference>
<feature type="domain" description="Protein kinase" evidence="19">
    <location>
        <begin position="486"/>
        <end position="762"/>
    </location>
</feature>
<keyword evidence="14" id="KW-0675">Receptor</keyword>
<dbReference type="AlphaFoldDB" id="A0AAV5FLT4"/>
<keyword evidence="13" id="KW-0472">Membrane</keyword>
<dbReference type="FunFam" id="3.30.200.20:FF:000178">
    <property type="entry name" value="serine/threonine-protein kinase PBS1-like"/>
    <property type="match status" value="1"/>
</dbReference>
<keyword evidence="10" id="KW-0418">Kinase</keyword>
<dbReference type="InterPro" id="IPR001611">
    <property type="entry name" value="Leu-rich_rpt"/>
</dbReference>
<feature type="region of interest" description="Disordered" evidence="18">
    <location>
        <begin position="1"/>
        <end position="37"/>
    </location>
</feature>
<evidence type="ECO:0000256" key="18">
    <source>
        <dbReference type="SAM" id="MobiDB-lite"/>
    </source>
</evidence>
<evidence type="ECO:0000256" key="6">
    <source>
        <dbReference type="ARBA" id="ARBA00022679"/>
    </source>
</evidence>
<dbReference type="SMART" id="SM00220">
    <property type="entry name" value="S_TKc"/>
    <property type="match status" value="1"/>
</dbReference>
<protein>
    <recommendedName>
        <fullName evidence="2">non-specific serine/threonine protein kinase</fullName>
        <ecNumber evidence="2">2.7.11.1</ecNumber>
    </recommendedName>
</protein>
<organism evidence="20 21">
    <name type="scientific">Eleusine coracana subsp. coracana</name>
    <dbReference type="NCBI Taxonomy" id="191504"/>
    <lineage>
        <taxon>Eukaryota</taxon>
        <taxon>Viridiplantae</taxon>
        <taxon>Streptophyta</taxon>
        <taxon>Embryophyta</taxon>
        <taxon>Tracheophyta</taxon>
        <taxon>Spermatophyta</taxon>
        <taxon>Magnoliopsida</taxon>
        <taxon>Liliopsida</taxon>
        <taxon>Poales</taxon>
        <taxon>Poaceae</taxon>
        <taxon>PACMAD clade</taxon>
        <taxon>Chloridoideae</taxon>
        <taxon>Cynodonteae</taxon>
        <taxon>Eleusininae</taxon>
        <taxon>Eleusine</taxon>
    </lineage>
</organism>
<dbReference type="Pfam" id="PF12819">
    <property type="entry name" value="Malectin_like"/>
    <property type="match status" value="1"/>
</dbReference>
<evidence type="ECO:0000256" key="1">
    <source>
        <dbReference type="ARBA" id="ARBA00004162"/>
    </source>
</evidence>
<dbReference type="InterPro" id="IPR000719">
    <property type="entry name" value="Prot_kinase_dom"/>
</dbReference>
<dbReference type="GO" id="GO:0005524">
    <property type="term" value="F:ATP binding"/>
    <property type="evidence" value="ECO:0007669"/>
    <property type="project" value="UniProtKB-UniRule"/>
</dbReference>
<dbReference type="Proteomes" id="UP001054889">
    <property type="component" value="Unassembled WGS sequence"/>
</dbReference>